<dbReference type="PROSITE" id="PS50076">
    <property type="entry name" value="DNAJ_2"/>
    <property type="match status" value="1"/>
</dbReference>
<comment type="caution">
    <text evidence="4">The sequence shown here is derived from an EMBL/GenBank/DDBJ whole genome shotgun (WGS) entry which is preliminary data.</text>
</comment>
<dbReference type="InterPro" id="IPR024586">
    <property type="entry name" value="DnaJ-like_C11_C"/>
</dbReference>
<dbReference type="EMBL" id="JBFXLT010000059">
    <property type="protein sequence ID" value="KAL2811357.1"/>
    <property type="molecule type" value="Genomic_DNA"/>
</dbReference>
<proteinExistence type="predicted"/>
<evidence type="ECO:0000259" key="3">
    <source>
        <dbReference type="PROSITE" id="PS50076"/>
    </source>
</evidence>
<feature type="region of interest" description="Disordered" evidence="2">
    <location>
        <begin position="194"/>
        <end position="223"/>
    </location>
</feature>
<dbReference type="PRINTS" id="PR00625">
    <property type="entry name" value="JDOMAIN"/>
</dbReference>
<evidence type="ECO:0000256" key="2">
    <source>
        <dbReference type="SAM" id="MobiDB-lite"/>
    </source>
</evidence>
<sequence length="743" mass="83466">MTYPSEADYYTLLGLARDPPPSDAAIRSAYRTLTLSFHPDKQPVDLQEAAQRQFGRIRDAYETLIDPKKRVVYDALGAEGVRREWGPGGLMGRGGEVEREMAKGGEKEVGVKAMKPEEFRRWFFERMKKRERGVVEGLVRSKGTLLLGVDASNTISVDRELGEVYLHVPEPKVSNFALRYEFVTPFPTLRTIFGVDEKEDEDEDDDKDEGVNDQKDDEGPEMSISAGVSGGFQRFFNKVELEFEDGETETRNIPLPLTLTTQNVSLGASVSHLFREQPGTKGILKRWPFSFLQNSIATVNTTLLPAPTIQTSLAKSFVLVPGTRPFSVVLSAIFSRSIFSALPTLNLQMTRGIGKKRIAFCHWSSGFIGWPEVIQTLFHPYLGLALDDILFEGQEISQFQFGVASRPSAVVASSDDDDDAPLPNEEPAEDEYEVLRAKQREENKAAESWQVAVSSSPLQNGVVFKYSRNIFSGKSPTNALSQWSSERHYSLPPENEPRSVRLEIASTVSMDLSLSWSIHGSRQVSELTRMGLGVGLQSRGLVMTVSWSRLRQTIKLPIAVCPLNSVNQDSAALAVLLPWLTYCLVEFGFIRPRERRNRRKVIARRQKQLRKLIPQRKAESAQAIELMADQVRRRQEKEENRGGLFITKAEYGHYPSGKRKKDGNVREPEVADVTIPVAALVDHGQLIILKSTAKFHILGFHDPAPLQPKTLKIWYQYHGKEHYVEVDDAEGVSCPMRLHLINP</sequence>
<dbReference type="SMART" id="SM00271">
    <property type="entry name" value="DnaJ"/>
    <property type="match status" value="1"/>
</dbReference>
<evidence type="ECO:0000313" key="5">
    <source>
        <dbReference type="Proteomes" id="UP001610334"/>
    </source>
</evidence>
<dbReference type="InterPro" id="IPR036869">
    <property type="entry name" value="J_dom_sf"/>
</dbReference>
<feature type="domain" description="J" evidence="3">
    <location>
        <begin position="8"/>
        <end position="77"/>
    </location>
</feature>
<name>A0ABR4H7B3_9EURO</name>
<evidence type="ECO:0000313" key="4">
    <source>
        <dbReference type="EMBL" id="KAL2811357.1"/>
    </source>
</evidence>
<dbReference type="PANTHER" id="PTHR44157:SF1">
    <property type="entry name" value="DNAJ HOMOLOG SUBFAMILY C MEMBER 11"/>
    <property type="match status" value="1"/>
</dbReference>
<feature type="compositionally biased region" description="Acidic residues" evidence="2">
    <location>
        <begin position="414"/>
        <end position="429"/>
    </location>
</feature>
<dbReference type="Pfam" id="PF00226">
    <property type="entry name" value="DnaJ"/>
    <property type="match status" value="1"/>
</dbReference>
<keyword evidence="1" id="KW-0143">Chaperone</keyword>
<dbReference type="Proteomes" id="UP001610334">
    <property type="component" value="Unassembled WGS sequence"/>
</dbReference>
<dbReference type="InterPro" id="IPR001623">
    <property type="entry name" value="DnaJ_domain"/>
</dbReference>
<dbReference type="CDD" id="cd06257">
    <property type="entry name" value="DnaJ"/>
    <property type="match status" value="1"/>
</dbReference>
<organism evidence="4 5">
    <name type="scientific">Aspergillus granulosus</name>
    <dbReference type="NCBI Taxonomy" id="176169"/>
    <lineage>
        <taxon>Eukaryota</taxon>
        <taxon>Fungi</taxon>
        <taxon>Dikarya</taxon>
        <taxon>Ascomycota</taxon>
        <taxon>Pezizomycotina</taxon>
        <taxon>Eurotiomycetes</taxon>
        <taxon>Eurotiomycetidae</taxon>
        <taxon>Eurotiales</taxon>
        <taxon>Aspergillaceae</taxon>
        <taxon>Aspergillus</taxon>
        <taxon>Aspergillus subgen. Nidulantes</taxon>
    </lineage>
</organism>
<keyword evidence="5" id="KW-1185">Reference proteome</keyword>
<reference evidence="4 5" key="1">
    <citation type="submission" date="2024-07" db="EMBL/GenBank/DDBJ databases">
        <title>Section-level genome sequencing and comparative genomics of Aspergillus sections Usti and Cavernicolus.</title>
        <authorList>
            <consortium name="Lawrence Berkeley National Laboratory"/>
            <person name="Nybo J.L."/>
            <person name="Vesth T.C."/>
            <person name="Theobald S."/>
            <person name="Frisvad J.C."/>
            <person name="Larsen T.O."/>
            <person name="Kjaerboelling I."/>
            <person name="Rothschild-Mancinelli K."/>
            <person name="Lyhne E.K."/>
            <person name="Kogle M.E."/>
            <person name="Barry K."/>
            <person name="Clum A."/>
            <person name="Na H."/>
            <person name="Ledsgaard L."/>
            <person name="Lin J."/>
            <person name="Lipzen A."/>
            <person name="Kuo A."/>
            <person name="Riley R."/>
            <person name="Mondo S."/>
            <person name="Labutti K."/>
            <person name="Haridas S."/>
            <person name="Pangalinan J."/>
            <person name="Salamov A.A."/>
            <person name="Simmons B.A."/>
            <person name="Magnuson J.K."/>
            <person name="Chen J."/>
            <person name="Drula E."/>
            <person name="Henrissat B."/>
            <person name="Wiebenga A."/>
            <person name="Lubbers R.J."/>
            <person name="Gomes A.C."/>
            <person name="Makela M.R."/>
            <person name="Stajich J."/>
            <person name="Grigoriev I.V."/>
            <person name="Mortensen U.H."/>
            <person name="De Vries R.P."/>
            <person name="Baker S.E."/>
            <person name="Andersen M.R."/>
        </authorList>
    </citation>
    <scope>NUCLEOTIDE SEQUENCE [LARGE SCALE GENOMIC DNA]</scope>
    <source>
        <strain evidence="4 5">CBS 588.65</strain>
    </source>
</reference>
<dbReference type="InterPro" id="IPR052243">
    <property type="entry name" value="Mito_inner_membrane_organizer"/>
</dbReference>
<feature type="compositionally biased region" description="Acidic residues" evidence="2">
    <location>
        <begin position="197"/>
        <end position="208"/>
    </location>
</feature>
<dbReference type="PANTHER" id="PTHR44157">
    <property type="entry name" value="DNAJ HOMOLOG SUBFAMILY C MEMBER 11"/>
    <property type="match status" value="1"/>
</dbReference>
<dbReference type="SUPFAM" id="SSF46565">
    <property type="entry name" value="Chaperone J-domain"/>
    <property type="match status" value="1"/>
</dbReference>
<protein>
    <recommendedName>
        <fullName evidence="3">J domain-containing protein</fullName>
    </recommendedName>
</protein>
<accession>A0ABR4H7B3</accession>
<dbReference type="Gene3D" id="1.10.287.110">
    <property type="entry name" value="DnaJ domain"/>
    <property type="match status" value="1"/>
</dbReference>
<evidence type="ECO:0000256" key="1">
    <source>
        <dbReference type="ARBA" id="ARBA00023186"/>
    </source>
</evidence>
<feature type="region of interest" description="Disordered" evidence="2">
    <location>
        <begin position="410"/>
        <end position="429"/>
    </location>
</feature>
<gene>
    <name evidence="4" type="ORF">BJX63DRAFT_422464</name>
</gene>
<dbReference type="Pfam" id="PF11875">
    <property type="entry name" value="DnaJ-like_C11_C"/>
    <property type="match status" value="1"/>
</dbReference>